<keyword evidence="2" id="KW-0812">Transmembrane</keyword>
<dbReference type="GO" id="GO:0004252">
    <property type="term" value="F:serine-type endopeptidase activity"/>
    <property type="evidence" value="ECO:0007669"/>
    <property type="project" value="InterPro"/>
</dbReference>
<keyword evidence="2" id="KW-1133">Transmembrane helix</keyword>
<proteinExistence type="predicted"/>
<keyword evidence="4" id="KW-1185">Reference proteome</keyword>
<keyword evidence="3" id="KW-0378">Hydrolase</keyword>
<name>A0A7W4VT17_9ACTN</name>
<organism evidence="3 4">
    <name type="scientific">Nocardioides soli</name>
    <dbReference type="NCBI Taxonomy" id="1036020"/>
    <lineage>
        <taxon>Bacteria</taxon>
        <taxon>Bacillati</taxon>
        <taxon>Actinomycetota</taxon>
        <taxon>Actinomycetes</taxon>
        <taxon>Propionibacteriales</taxon>
        <taxon>Nocardioidaceae</taxon>
        <taxon>Nocardioides</taxon>
    </lineage>
</organism>
<feature type="compositionally biased region" description="Low complexity" evidence="1">
    <location>
        <begin position="178"/>
        <end position="206"/>
    </location>
</feature>
<dbReference type="RefSeq" id="WP_183591177.1">
    <property type="nucleotide sequence ID" value="NZ_JACHWR010000001.1"/>
</dbReference>
<dbReference type="EC" id="3.4.-.-" evidence="3"/>
<evidence type="ECO:0000256" key="2">
    <source>
        <dbReference type="SAM" id="Phobius"/>
    </source>
</evidence>
<dbReference type="GO" id="GO:0006465">
    <property type="term" value="P:signal peptide processing"/>
    <property type="evidence" value="ECO:0007669"/>
    <property type="project" value="InterPro"/>
</dbReference>
<accession>A0A7W4VT17</accession>
<dbReference type="Proteomes" id="UP000589626">
    <property type="component" value="Unassembled WGS sequence"/>
</dbReference>
<gene>
    <name evidence="3" type="ORF">FHU40_001058</name>
</gene>
<feature type="transmembrane region" description="Helical" evidence="2">
    <location>
        <begin position="151"/>
        <end position="169"/>
    </location>
</feature>
<dbReference type="CDD" id="cd06530">
    <property type="entry name" value="S26_SPase_I"/>
    <property type="match status" value="1"/>
</dbReference>
<dbReference type="InterPro" id="IPR019533">
    <property type="entry name" value="Peptidase_S26"/>
</dbReference>
<dbReference type="AlphaFoldDB" id="A0A7W4VT17"/>
<reference evidence="3 4" key="1">
    <citation type="submission" date="2020-08" db="EMBL/GenBank/DDBJ databases">
        <title>Sequencing the genomes of 1000 actinobacteria strains.</title>
        <authorList>
            <person name="Klenk H.-P."/>
        </authorList>
    </citation>
    <scope>NUCLEOTIDE SEQUENCE [LARGE SCALE GENOMIC DNA]</scope>
    <source>
        <strain evidence="3 4">DSM 105498</strain>
    </source>
</reference>
<evidence type="ECO:0000313" key="3">
    <source>
        <dbReference type="EMBL" id="MBB3041257.1"/>
    </source>
</evidence>
<evidence type="ECO:0000313" key="4">
    <source>
        <dbReference type="Proteomes" id="UP000589626"/>
    </source>
</evidence>
<feature type="transmembrane region" description="Helical" evidence="2">
    <location>
        <begin position="127"/>
        <end position="145"/>
    </location>
</feature>
<keyword evidence="2" id="KW-0472">Membrane</keyword>
<sequence>MEIDTAPRPPAPTPWGRLALFVVLLGPVTLLVLLPIGLGLDRYVVTGSSMDGDRDGGISRGSLAFERVVPVSDLRVGDVITYQPPGAADEDDMVTHRIVAIGAAGVVTRGDAMPTADPWTLRPGQPTMSRVAFVVPWIGWAYLFVLHPQGWVLTLASAAVLLALTAHRLRRRTPTLRPPASGSAAETAPQTAAQTAAQAAAQTAVARSGAVSESGQR</sequence>
<feature type="transmembrane region" description="Helical" evidence="2">
    <location>
        <begin position="18"/>
        <end position="40"/>
    </location>
</feature>
<dbReference type="EMBL" id="JACHWR010000001">
    <property type="protein sequence ID" value="MBB3041257.1"/>
    <property type="molecule type" value="Genomic_DNA"/>
</dbReference>
<feature type="region of interest" description="Disordered" evidence="1">
    <location>
        <begin position="173"/>
        <end position="217"/>
    </location>
</feature>
<comment type="caution">
    <text evidence="3">The sequence shown here is derived from an EMBL/GenBank/DDBJ whole genome shotgun (WGS) entry which is preliminary data.</text>
</comment>
<protein>
    <submittedName>
        <fullName evidence="3">Signal peptidase</fullName>
        <ecNumber evidence="3">3.4.-.-</ecNumber>
    </submittedName>
</protein>
<evidence type="ECO:0000256" key="1">
    <source>
        <dbReference type="SAM" id="MobiDB-lite"/>
    </source>
</evidence>